<proteinExistence type="predicted"/>
<evidence type="ECO:0000313" key="3">
    <source>
        <dbReference type="Proteomes" id="UP000469558"/>
    </source>
</evidence>
<dbReference type="AlphaFoldDB" id="A0A8T9C0G4"/>
<evidence type="ECO:0000313" key="2">
    <source>
        <dbReference type="EMBL" id="TVY60901.1"/>
    </source>
</evidence>
<dbReference type="OrthoDB" id="3524239at2759"/>
<protein>
    <submittedName>
        <fullName evidence="2">Clock-controlled pheromone ccg-4</fullName>
    </submittedName>
</protein>
<accession>A0A8T9C0G4</accession>
<organism evidence="2 3">
    <name type="scientific">Lachnellula suecica</name>
    <dbReference type="NCBI Taxonomy" id="602035"/>
    <lineage>
        <taxon>Eukaryota</taxon>
        <taxon>Fungi</taxon>
        <taxon>Dikarya</taxon>
        <taxon>Ascomycota</taxon>
        <taxon>Pezizomycotina</taxon>
        <taxon>Leotiomycetes</taxon>
        <taxon>Helotiales</taxon>
        <taxon>Lachnaceae</taxon>
        <taxon>Lachnellula</taxon>
    </lineage>
</organism>
<evidence type="ECO:0000256" key="1">
    <source>
        <dbReference type="SAM" id="SignalP"/>
    </source>
</evidence>
<gene>
    <name evidence="2" type="primary">ccg-4</name>
    <name evidence="2" type="ORF">LSUE1_G008929</name>
</gene>
<reference evidence="2 3" key="1">
    <citation type="submission" date="2018-05" db="EMBL/GenBank/DDBJ databases">
        <title>Genome sequencing and assembly of the regulated plant pathogen Lachnellula willkommii and related sister species for the development of diagnostic species identification markers.</title>
        <authorList>
            <person name="Giroux E."/>
            <person name="Bilodeau G."/>
        </authorList>
    </citation>
    <scope>NUCLEOTIDE SEQUENCE [LARGE SCALE GENOMIC DNA]</scope>
    <source>
        <strain evidence="2 3">CBS 268.59</strain>
    </source>
</reference>
<feature type="chain" id="PRO_5035816452" evidence="1">
    <location>
        <begin position="21"/>
        <end position="217"/>
    </location>
</feature>
<dbReference type="EMBL" id="QGMK01002043">
    <property type="protein sequence ID" value="TVY60901.1"/>
    <property type="molecule type" value="Genomic_DNA"/>
</dbReference>
<keyword evidence="3" id="KW-1185">Reference proteome</keyword>
<feature type="signal peptide" evidence="1">
    <location>
        <begin position="1"/>
        <end position="20"/>
    </location>
</feature>
<dbReference type="Proteomes" id="UP000469558">
    <property type="component" value="Unassembled WGS sequence"/>
</dbReference>
<name>A0A8T9C0G4_9HELO</name>
<keyword evidence="1" id="KW-0732">Signal</keyword>
<comment type="caution">
    <text evidence="2">The sequence shown here is derived from an EMBL/GenBank/DDBJ whole genome shotgun (WGS) entry which is preliminary data.</text>
</comment>
<sequence length="217" mass="22453">MQLTNALCVLILAATSVVTALPDAGLALAEPVAYAGHGCGARGQGCYKIKRAGEALAEALAEEATSEIDVRCDLAGGACHKARMLARDLADVVAATQDDSEAYFNSLNIEDADTFAEDAAEHIKREAEAGRGCGARGQGCYKNKRTAEAEAKADAEAEAVAGCGARGQGCYKAKREADAEAEAEAGRGCGARGQGCYKEKRDLAALRNVAREALAQL</sequence>